<evidence type="ECO:0000313" key="1">
    <source>
        <dbReference type="EMBL" id="DAD48900.1"/>
    </source>
</evidence>
<protein>
    <submittedName>
        <fullName evidence="1">Uncharacterized protein</fullName>
    </submittedName>
</protein>
<sequence length="44" mass="4959">MVTWIAVPISTSEALYKDDVLRRIRHFRERSASSLKLAPSGKDG</sequence>
<comment type="caution">
    <text evidence="1">The sequence shown here is derived from an EMBL/GenBank/DDBJ whole genome shotgun (WGS) entry which is preliminary data.</text>
</comment>
<organism evidence="1 2">
    <name type="scientific">Nelumbo nucifera</name>
    <name type="common">Sacred lotus</name>
    <dbReference type="NCBI Taxonomy" id="4432"/>
    <lineage>
        <taxon>Eukaryota</taxon>
        <taxon>Viridiplantae</taxon>
        <taxon>Streptophyta</taxon>
        <taxon>Embryophyta</taxon>
        <taxon>Tracheophyta</taxon>
        <taxon>Spermatophyta</taxon>
        <taxon>Magnoliopsida</taxon>
        <taxon>Proteales</taxon>
        <taxon>Nelumbonaceae</taxon>
        <taxon>Nelumbo</taxon>
    </lineage>
</organism>
<dbReference type="AlphaFoldDB" id="A0A822ZWP4"/>
<proteinExistence type="predicted"/>
<gene>
    <name evidence="1" type="ORF">HUJ06_018837</name>
</gene>
<evidence type="ECO:0000313" key="2">
    <source>
        <dbReference type="Proteomes" id="UP000607653"/>
    </source>
</evidence>
<dbReference type="EMBL" id="DUZY01000008">
    <property type="protein sequence ID" value="DAD48900.1"/>
    <property type="molecule type" value="Genomic_DNA"/>
</dbReference>
<name>A0A822ZWP4_NELNU</name>
<keyword evidence="2" id="KW-1185">Reference proteome</keyword>
<dbReference type="Proteomes" id="UP000607653">
    <property type="component" value="Unassembled WGS sequence"/>
</dbReference>
<accession>A0A822ZWP4</accession>
<reference evidence="1 2" key="1">
    <citation type="journal article" date="2020" name="Mol. Biol. Evol.">
        <title>Distinct Expression and Methylation Patterns for Genes with Different Fates following a Single Whole-Genome Duplication in Flowering Plants.</title>
        <authorList>
            <person name="Shi T."/>
            <person name="Rahmani R.S."/>
            <person name="Gugger P.F."/>
            <person name="Wang M."/>
            <person name="Li H."/>
            <person name="Zhang Y."/>
            <person name="Li Z."/>
            <person name="Wang Q."/>
            <person name="Van de Peer Y."/>
            <person name="Marchal K."/>
            <person name="Chen J."/>
        </authorList>
    </citation>
    <scope>NUCLEOTIDE SEQUENCE [LARGE SCALE GENOMIC DNA]</scope>
    <source>
        <tissue evidence="1">Leaf</tissue>
    </source>
</reference>